<evidence type="ECO:0008006" key="3">
    <source>
        <dbReference type="Google" id="ProtNLM"/>
    </source>
</evidence>
<proteinExistence type="predicted"/>
<protein>
    <recommendedName>
        <fullName evidence="3">Maturase K</fullName>
    </recommendedName>
</protein>
<evidence type="ECO:0000313" key="1">
    <source>
        <dbReference type="EMBL" id="CAK7355682.1"/>
    </source>
</evidence>
<keyword evidence="2" id="KW-1185">Reference proteome</keyword>
<name>A0AAV1SPB1_9ROSI</name>
<dbReference type="Proteomes" id="UP001314170">
    <property type="component" value="Unassembled WGS sequence"/>
</dbReference>
<reference evidence="1 2" key="1">
    <citation type="submission" date="2024-01" db="EMBL/GenBank/DDBJ databases">
        <authorList>
            <person name="Waweru B."/>
        </authorList>
    </citation>
    <scope>NUCLEOTIDE SEQUENCE [LARGE SCALE GENOMIC DNA]</scope>
</reference>
<comment type="caution">
    <text evidence="1">The sequence shown here is derived from an EMBL/GenBank/DDBJ whole genome shotgun (WGS) entry which is preliminary data.</text>
</comment>
<sequence>MTTSIVAMFSKVYSGVIVTPILAQLTSVDHPRSLLFREKLVDFFQALNNKWPWKSSDQPHLLLEWTIHTWRLIRNSTRLTYLRLFYCSIGWKILRMLAVSRKNGIDYGVVVTNFFHDKMDGTSSSKTIKGLAKDISCAMIKVNLPPMVNDIKALQGRLDCLLVK</sequence>
<gene>
    <name evidence="1" type="ORF">DCAF_LOCUS25942</name>
</gene>
<dbReference type="EMBL" id="CAWUPB010001195">
    <property type="protein sequence ID" value="CAK7355682.1"/>
    <property type="molecule type" value="Genomic_DNA"/>
</dbReference>
<organism evidence="1 2">
    <name type="scientific">Dovyalis caffra</name>
    <dbReference type="NCBI Taxonomy" id="77055"/>
    <lineage>
        <taxon>Eukaryota</taxon>
        <taxon>Viridiplantae</taxon>
        <taxon>Streptophyta</taxon>
        <taxon>Embryophyta</taxon>
        <taxon>Tracheophyta</taxon>
        <taxon>Spermatophyta</taxon>
        <taxon>Magnoliopsida</taxon>
        <taxon>eudicotyledons</taxon>
        <taxon>Gunneridae</taxon>
        <taxon>Pentapetalae</taxon>
        <taxon>rosids</taxon>
        <taxon>fabids</taxon>
        <taxon>Malpighiales</taxon>
        <taxon>Salicaceae</taxon>
        <taxon>Flacourtieae</taxon>
        <taxon>Dovyalis</taxon>
    </lineage>
</organism>
<accession>A0AAV1SPB1</accession>
<evidence type="ECO:0000313" key="2">
    <source>
        <dbReference type="Proteomes" id="UP001314170"/>
    </source>
</evidence>
<dbReference type="AlphaFoldDB" id="A0AAV1SPB1"/>